<feature type="compositionally biased region" description="Polar residues" evidence="1">
    <location>
        <begin position="42"/>
        <end position="57"/>
    </location>
</feature>
<dbReference type="InParanoid" id="G3IDF6"/>
<feature type="region of interest" description="Disordered" evidence="1">
    <location>
        <begin position="718"/>
        <end position="745"/>
    </location>
</feature>
<dbReference type="PANTHER" id="PTHR21604">
    <property type="entry name" value="RETROELEMENT SILENCING FACTOR 1"/>
    <property type="match status" value="1"/>
</dbReference>
<dbReference type="STRING" id="10029.G3IDF6"/>
<gene>
    <name evidence="2" type="ORF">I79_021734</name>
</gene>
<feature type="compositionally biased region" description="Polar residues" evidence="1">
    <location>
        <begin position="254"/>
        <end position="271"/>
    </location>
</feature>
<feature type="region of interest" description="Disordered" evidence="1">
    <location>
        <begin position="254"/>
        <end position="273"/>
    </location>
</feature>
<name>G3IDF6_CRIGR</name>
<dbReference type="GO" id="GO:0005634">
    <property type="term" value="C:nucleus"/>
    <property type="evidence" value="ECO:0007669"/>
    <property type="project" value="TreeGrafter"/>
</dbReference>
<dbReference type="InterPro" id="IPR027866">
    <property type="entry name" value="RESF1"/>
</dbReference>
<dbReference type="PANTHER" id="PTHR21604:SF0">
    <property type="entry name" value="RETROELEMENT SILENCING FACTOR 1"/>
    <property type="match status" value="1"/>
</dbReference>
<protein>
    <submittedName>
        <fullName evidence="2">Uncharacterized protein C12orf35-like</fullName>
    </submittedName>
</protein>
<dbReference type="FunCoup" id="G3IDF6">
    <property type="interactions" value="1070"/>
</dbReference>
<feature type="region of interest" description="Disordered" evidence="1">
    <location>
        <begin position="24"/>
        <end position="57"/>
    </location>
</feature>
<evidence type="ECO:0000313" key="3">
    <source>
        <dbReference type="Proteomes" id="UP000001075"/>
    </source>
</evidence>
<dbReference type="AlphaFoldDB" id="G3IDF6"/>
<dbReference type="Proteomes" id="UP000001075">
    <property type="component" value="Unassembled WGS sequence"/>
</dbReference>
<feature type="compositionally biased region" description="Low complexity" evidence="1">
    <location>
        <begin position="472"/>
        <end position="484"/>
    </location>
</feature>
<feature type="region of interest" description="Disordered" evidence="1">
    <location>
        <begin position="682"/>
        <end position="704"/>
    </location>
</feature>
<feature type="compositionally biased region" description="Basic and acidic residues" evidence="1">
    <location>
        <begin position="685"/>
        <end position="699"/>
    </location>
</feature>
<feature type="compositionally biased region" description="Polar residues" evidence="1">
    <location>
        <begin position="351"/>
        <end position="372"/>
    </location>
</feature>
<proteinExistence type="predicted"/>
<feature type="region of interest" description="Disordered" evidence="1">
    <location>
        <begin position="346"/>
        <end position="372"/>
    </location>
</feature>
<evidence type="ECO:0000256" key="1">
    <source>
        <dbReference type="SAM" id="MobiDB-lite"/>
    </source>
</evidence>
<feature type="compositionally biased region" description="Basic and acidic residues" evidence="1">
    <location>
        <begin position="722"/>
        <end position="737"/>
    </location>
</feature>
<organism evidence="2 3">
    <name type="scientific">Cricetulus griseus</name>
    <name type="common">Chinese hamster</name>
    <name type="synonym">Cricetulus barabensis griseus</name>
    <dbReference type="NCBI Taxonomy" id="10029"/>
    <lineage>
        <taxon>Eukaryota</taxon>
        <taxon>Metazoa</taxon>
        <taxon>Chordata</taxon>
        <taxon>Craniata</taxon>
        <taxon>Vertebrata</taxon>
        <taxon>Euteleostomi</taxon>
        <taxon>Mammalia</taxon>
        <taxon>Eutheria</taxon>
        <taxon>Euarchontoglires</taxon>
        <taxon>Glires</taxon>
        <taxon>Rodentia</taxon>
        <taxon>Myomorpha</taxon>
        <taxon>Muroidea</taxon>
        <taxon>Cricetidae</taxon>
        <taxon>Cricetinae</taxon>
        <taxon>Cricetulus</taxon>
    </lineage>
</organism>
<evidence type="ECO:0000313" key="2">
    <source>
        <dbReference type="EMBL" id="EGW12692.1"/>
    </source>
</evidence>
<dbReference type="GO" id="GO:1990226">
    <property type="term" value="F:histone methyltransferase binding"/>
    <property type="evidence" value="ECO:0007669"/>
    <property type="project" value="TreeGrafter"/>
</dbReference>
<sequence>MSAKRDNQCSMELLATCLSLWKNQPPKTTEENVSKPLEEKQYNASRTSTTAVGPSNPMNEVHVKNFCSGVRNSQKITTSSQTVLSVLTPVYDSSDVAVGKGTELQIAVVSPLILSDVSTVPGKELAPEVVSETVYPVVKEGSVCSLQNQQAENATVTAGLPFDVIRAVASATVSAELSLPGHKEKQHKPTQTDLDTADGSLGKHSPQGAEALPNPRDSTIVSGPILQIESICSLAEGDVSYNSQIAEIFNSVQNEPQKPSPDQQVINSQQEEQVDKVAENKDLSFLKDKCMQCTDVPHEVTEQPEPLQPLETTSDEYVEANGEILEESSKENPGEKEMTKDILCSPAAVQQDPQPQEIDTASSKSGHSFSTVNEINDENEPVSYLHDQLLELLKEFPYGIETIARPEVYVGQQKTHEILENQTGSKTDVEIKKKKYEKQEQNKNAGGTLKLCSTLTEPNERACAKEKIVTNSEPSDSKGSSSKSTRVITVQEYLQRKKDKHVIGNNASKNICVENVPCDSEPMKSSKHSASPSLGKLIEGQGVSAETLKEVEHNSSSHGKNLKTHRSEETRPYSVSNSKEKFYRTHPDKSYIDKAKLERLTSMSSKSSQLQVKEKRKQYLNRVAFKCTEQESICLTKLDSASKKLSKEKEKSTACAPMTKDYTHKPMLEFKLCPDVLLKNTSSIDKGDDPRPGPEKERAPVQVSGIKTTKEDWLKCIPTRTKMPESSEQTDRADSRLSKRSFSADEFETLQNPVKDSNVMFRTFKKMYLEKRSRSLGSSPVK</sequence>
<dbReference type="eggNOG" id="ENOG502S9FU">
    <property type="taxonomic scope" value="Eukaryota"/>
</dbReference>
<dbReference type="EMBL" id="JH002048">
    <property type="protein sequence ID" value="EGW12692.1"/>
    <property type="molecule type" value="Genomic_DNA"/>
</dbReference>
<reference evidence="3" key="1">
    <citation type="journal article" date="2011" name="Nat. Biotechnol.">
        <title>The genomic sequence of the Chinese hamster ovary (CHO)-K1 cell line.</title>
        <authorList>
            <person name="Xu X."/>
            <person name="Nagarajan H."/>
            <person name="Lewis N.E."/>
            <person name="Pan S."/>
            <person name="Cai Z."/>
            <person name="Liu X."/>
            <person name="Chen W."/>
            <person name="Xie M."/>
            <person name="Wang W."/>
            <person name="Hammond S."/>
            <person name="Andersen M.R."/>
            <person name="Neff N."/>
            <person name="Passarelli B."/>
            <person name="Koh W."/>
            <person name="Fan H.C."/>
            <person name="Wang J."/>
            <person name="Gui Y."/>
            <person name="Lee K.H."/>
            <person name="Betenbaugh M.J."/>
            <person name="Quake S.R."/>
            <person name="Famili I."/>
            <person name="Palsson B.O."/>
            <person name="Wang J."/>
        </authorList>
    </citation>
    <scope>NUCLEOTIDE SEQUENCE [LARGE SCALE GENOMIC DNA]</scope>
    <source>
        <strain evidence="3">CHO K1 cell line</strain>
    </source>
</reference>
<feature type="region of interest" description="Disordered" evidence="1">
    <location>
        <begin position="551"/>
        <end position="577"/>
    </location>
</feature>
<feature type="compositionally biased region" description="Basic and acidic residues" evidence="1">
    <location>
        <begin position="28"/>
        <end position="41"/>
    </location>
</feature>
<dbReference type="Pfam" id="PF15395">
    <property type="entry name" value="DUF4617"/>
    <property type="match status" value="1"/>
</dbReference>
<accession>G3IDF6</accession>
<feature type="region of interest" description="Disordered" evidence="1">
    <location>
        <begin position="177"/>
        <end position="218"/>
    </location>
</feature>
<feature type="region of interest" description="Disordered" evidence="1">
    <location>
        <begin position="466"/>
        <end position="486"/>
    </location>
</feature>